<dbReference type="PANTHER" id="PTHR14102">
    <property type="entry name" value="PAR-6-RELATED"/>
    <property type="match status" value="1"/>
</dbReference>
<dbReference type="EMBL" id="UYRR01030976">
    <property type="protein sequence ID" value="VDK42044.1"/>
    <property type="molecule type" value="Genomic_DNA"/>
</dbReference>
<dbReference type="SMART" id="SM00228">
    <property type="entry name" value="PDZ"/>
    <property type="match status" value="1"/>
</dbReference>
<feature type="domain" description="PB1" evidence="3">
    <location>
        <begin position="46"/>
        <end position="132"/>
    </location>
</feature>
<dbReference type="InterPro" id="IPR051741">
    <property type="entry name" value="PAR6_homolog"/>
</dbReference>
<dbReference type="SUPFAM" id="SSF50156">
    <property type="entry name" value="PDZ domain-like"/>
    <property type="match status" value="1"/>
</dbReference>
<keyword evidence="5" id="KW-1185">Reference proteome</keyword>
<dbReference type="SMART" id="SM00666">
    <property type="entry name" value="PB1"/>
    <property type="match status" value="1"/>
</dbReference>
<dbReference type="InterPro" id="IPR053793">
    <property type="entry name" value="PB1-like"/>
</dbReference>
<evidence type="ECO:0000313" key="6">
    <source>
        <dbReference type="WBParaSite" id="ASIM_0001019301-mRNA-1"/>
    </source>
</evidence>
<dbReference type="CDD" id="cd06718">
    <property type="entry name" value="PDZ_Par6-like"/>
    <property type="match status" value="1"/>
</dbReference>
<dbReference type="AlphaFoldDB" id="A0A0M3JR57"/>
<sequence length="422" mass="47178">MGPGNEEYVHGLYYPPSCSLKSYRLLSTSSLNRIFAVEPCLLEEFVIPVKSKFGVDIRRIGLHLGAGRPLPSFNDFYSLLCNLHHLSDVIGCGLSISYASSEGDRLPISNDQNLRKALEEKPKILRLTLQKKGESLEEQYGYGVPIINYMRKKKRISISNPQDFRRVSSIVDVDILPQGYRRVKLCKYYTNKPLGFYIRNGTTQRLAPWGVVTVNGIFISRLLPTGLAASTNLLAVNDEIIEVNGIEVAGKTLDQVTDMMIVNAYNLVLTVKPAIEQHTLRFSQQPPLLSPPNYECLSFPNQPLRSPSTLHPSPCHPPRGLPSSPTSAAIRSFSRTSTWRLSDKLHLSVLRSPFSRSSNNKFGTHLRANNSSTHTPNNNNYSSSNAFDISKKNYTNNSTRRPISVHFGAISLLQPKFKITAF</sequence>
<evidence type="ECO:0000313" key="5">
    <source>
        <dbReference type="Proteomes" id="UP000267096"/>
    </source>
</evidence>
<dbReference type="WBParaSite" id="ASIM_0001019301-mRNA-1">
    <property type="protein sequence ID" value="ASIM_0001019301-mRNA-1"/>
    <property type="gene ID" value="ASIM_0001019301"/>
</dbReference>
<accession>A0A0M3JR57</accession>
<feature type="domain" description="PDZ" evidence="2">
    <location>
        <begin position="182"/>
        <end position="260"/>
    </location>
</feature>
<evidence type="ECO:0000313" key="4">
    <source>
        <dbReference type="EMBL" id="VDK42044.1"/>
    </source>
</evidence>
<name>A0A0M3JR57_ANISI</name>
<dbReference type="Gene3D" id="3.10.20.90">
    <property type="entry name" value="Phosphatidylinositol 3-kinase Catalytic Subunit, Chain A, domain 1"/>
    <property type="match status" value="1"/>
</dbReference>
<dbReference type="SUPFAM" id="SSF54277">
    <property type="entry name" value="CAD &amp; PB1 domains"/>
    <property type="match status" value="1"/>
</dbReference>
<evidence type="ECO:0000256" key="1">
    <source>
        <dbReference type="SAM" id="MobiDB-lite"/>
    </source>
</evidence>
<dbReference type="InterPro" id="IPR001478">
    <property type="entry name" value="PDZ"/>
</dbReference>
<dbReference type="OrthoDB" id="5868434at2759"/>
<protein>
    <submittedName>
        <fullName evidence="6">LD29223p (inferred by orthology to a D. melanogaster protein)</fullName>
    </submittedName>
</protein>
<feature type="region of interest" description="Disordered" evidence="1">
    <location>
        <begin position="305"/>
        <end position="328"/>
    </location>
</feature>
<evidence type="ECO:0000259" key="2">
    <source>
        <dbReference type="PROSITE" id="PS50106"/>
    </source>
</evidence>
<dbReference type="PANTHER" id="PTHR14102:SF11">
    <property type="entry name" value="LD29223P"/>
    <property type="match status" value="1"/>
</dbReference>
<feature type="compositionally biased region" description="Low complexity" evidence="1">
    <location>
        <begin position="369"/>
        <end position="384"/>
    </location>
</feature>
<dbReference type="Pfam" id="PF00564">
    <property type="entry name" value="PB1"/>
    <property type="match status" value="1"/>
</dbReference>
<dbReference type="PROSITE" id="PS51745">
    <property type="entry name" value="PB1"/>
    <property type="match status" value="1"/>
</dbReference>
<dbReference type="GO" id="GO:0007098">
    <property type="term" value="P:centrosome cycle"/>
    <property type="evidence" value="ECO:0007669"/>
    <property type="project" value="TreeGrafter"/>
</dbReference>
<evidence type="ECO:0000259" key="3">
    <source>
        <dbReference type="PROSITE" id="PS51745"/>
    </source>
</evidence>
<dbReference type="PROSITE" id="PS50106">
    <property type="entry name" value="PDZ"/>
    <property type="match status" value="1"/>
</dbReference>
<proteinExistence type="predicted"/>
<reference evidence="6" key="1">
    <citation type="submission" date="2017-02" db="UniProtKB">
        <authorList>
            <consortium name="WormBaseParasite"/>
        </authorList>
    </citation>
    <scope>IDENTIFICATION</scope>
</reference>
<feature type="region of interest" description="Disordered" evidence="1">
    <location>
        <begin position="358"/>
        <end position="384"/>
    </location>
</feature>
<gene>
    <name evidence="4" type="ORF">ASIM_LOCUS9924</name>
</gene>
<organism evidence="6">
    <name type="scientific">Anisakis simplex</name>
    <name type="common">Herring worm</name>
    <dbReference type="NCBI Taxonomy" id="6269"/>
    <lineage>
        <taxon>Eukaryota</taxon>
        <taxon>Metazoa</taxon>
        <taxon>Ecdysozoa</taxon>
        <taxon>Nematoda</taxon>
        <taxon>Chromadorea</taxon>
        <taxon>Rhabditida</taxon>
        <taxon>Spirurina</taxon>
        <taxon>Ascaridomorpha</taxon>
        <taxon>Ascaridoidea</taxon>
        <taxon>Anisakidae</taxon>
        <taxon>Anisakis</taxon>
        <taxon>Anisakis simplex complex</taxon>
    </lineage>
</organism>
<reference evidence="4 5" key="2">
    <citation type="submission" date="2018-11" db="EMBL/GenBank/DDBJ databases">
        <authorList>
            <consortium name="Pathogen Informatics"/>
        </authorList>
    </citation>
    <scope>NUCLEOTIDE SEQUENCE [LARGE SCALE GENOMIC DNA]</scope>
</reference>
<dbReference type="Pfam" id="PF00595">
    <property type="entry name" value="PDZ"/>
    <property type="match status" value="1"/>
</dbReference>
<dbReference type="InterPro" id="IPR000270">
    <property type="entry name" value="PB1_dom"/>
</dbReference>
<dbReference type="InterPro" id="IPR036034">
    <property type="entry name" value="PDZ_sf"/>
</dbReference>
<dbReference type="Proteomes" id="UP000267096">
    <property type="component" value="Unassembled WGS sequence"/>
</dbReference>
<dbReference type="Gene3D" id="2.30.42.10">
    <property type="match status" value="1"/>
</dbReference>